<accession>A0AAV9H440</accession>
<dbReference type="Proteomes" id="UP001321760">
    <property type="component" value="Unassembled WGS sequence"/>
</dbReference>
<gene>
    <name evidence="2" type="ORF">QBC34DRAFT_393046</name>
</gene>
<dbReference type="PANTHER" id="PTHR33604">
    <property type="entry name" value="OSJNBA0004B13.7 PROTEIN"/>
    <property type="match status" value="1"/>
</dbReference>
<dbReference type="PANTHER" id="PTHR33604:SF3">
    <property type="entry name" value="OSJNBA0004B13.7 PROTEIN"/>
    <property type="match status" value="1"/>
</dbReference>
<feature type="region of interest" description="Disordered" evidence="1">
    <location>
        <begin position="650"/>
        <end position="670"/>
    </location>
</feature>
<reference evidence="2" key="1">
    <citation type="journal article" date="2023" name="Mol. Phylogenet. Evol.">
        <title>Genome-scale phylogeny and comparative genomics of the fungal order Sordariales.</title>
        <authorList>
            <person name="Hensen N."/>
            <person name="Bonometti L."/>
            <person name="Westerberg I."/>
            <person name="Brannstrom I.O."/>
            <person name="Guillou S."/>
            <person name="Cros-Aarteil S."/>
            <person name="Calhoun S."/>
            <person name="Haridas S."/>
            <person name="Kuo A."/>
            <person name="Mondo S."/>
            <person name="Pangilinan J."/>
            <person name="Riley R."/>
            <person name="LaButti K."/>
            <person name="Andreopoulos B."/>
            <person name="Lipzen A."/>
            <person name="Chen C."/>
            <person name="Yan M."/>
            <person name="Daum C."/>
            <person name="Ng V."/>
            <person name="Clum A."/>
            <person name="Steindorff A."/>
            <person name="Ohm R.A."/>
            <person name="Martin F."/>
            <person name="Silar P."/>
            <person name="Natvig D.O."/>
            <person name="Lalanne C."/>
            <person name="Gautier V."/>
            <person name="Ament-Velasquez S.L."/>
            <person name="Kruys A."/>
            <person name="Hutchinson M.I."/>
            <person name="Powell A.J."/>
            <person name="Barry K."/>
            <person name="Miller A.N."/>
            <person name="Grigoriev I.V."/>
            <person name="Debuchy R."/>
            <person name="Gladieux P."/>
            <person name="Hiltunen Thoren M."/>
            <person name="Johannesson H."/>
        </authorList>
    </citation>
    <scope>NUCLEOTIDE SEQUENCE</scope>
    <source>
        <strain evidence="2">PSN243</strain>
    </source>
</reference>
<keyword evidence="3" id="KW-1185">Reference proteome</keyword>
<evidence type="ECO:0000256" key="1">
    <source>
        <dbReference type="SAM" id="MobiDB-lite"/>
    </source>
</evidence>
<protein>
    <recommendedName>
        <fullName evidence="4">Glycosyltransferase 2</fullName>
    </recommendedName>
</protein>
<feature type="compositionally biased region" description="Pro residues" evidence="1">
    <location>
        <begin position="84"/>
        <end position="96"/>
    </location>
</feature>
<evidence type="ECO:0000313" key="3">
    <source>
        <dbReference type="Proteomes" id="UP001321760"/>
    </source>
</evidence>
<evidence type="ECO:0008006" key="4">
    <source>
        <dbReference type="Google" id="ProtNLM"/>
    </source>
</evidence>
<organism evidence="2 3">
    <name type="scientific">Podospora aff. communis PSN243</name>
    <dbReference type="NCBI Taxonomy" id="3040156"/>
    <lineage>
        <taxon>Eukaryota</taxon>
        <taxon>Fungi</taxon>
        <taxon>Dikarya</taxon>
        <taxon>Ascomycota</taxon>
        <taxon>Pezizomycotina</taxon>
        <taxon>Sordariomycetes</taxon>
        <taxon>Sordariomycetidae</taxon>
        <taxon>Sordariales</taxon>
        <taxon>Podosporaceae</taxon>
        <taxon>Podospora</taxon>
    </lineage>
</organism>
<feature type="region of interest" description="Disordered" evidence="1">
    <location>
        <begin position="76"/>
        <end position="123"/>
    </location>
</feature>
<sequence length="670" mass="74883">MGSLFLSDAELVKKDDDHKPQASAMRNPLSTARVPPRKLLKRVAIALVAGVLIYIFIHNIPTDVGIQDRRRPNYVSEHVHGQPKPMPKMKPQPPNWNKPLKPPKKGKPPPKGPGGAAAPPASKSYDGQIRFEKLANTLQAISDTRGDYSDNKNVLFAFSSLKSAALLLPIACKMGAELRSYVHIALMSRSDIPMDQLREVNGIDDSCHLIFHDARPNYPTASTEDRFQRAVMRGLYHINSYMHPQVVMVDSSENESELFLEAARVQLRSMKIPLIELPSNSPSKLTWLTKLDSASLAAWHKVNIEILIQAAPGTSGNLVRLLKSLVAADFSASAIPHLTIELPNKVDPATAAFLKDFRWPPASAYNPTHVEQLTLRHRIPRNSLTEEESSARFLESFWPANPRYSHVLVLSPQVELSPSFFHYVKYSVLEYMHSNAAVSQQWDSRLLGISLDLPSTHLDASKPFTPHSKKGSSSSDTSFLWQAPNSNAVLYTGPKWVELHAFVSHLLEFQQRAEKKQTPLPSLFSDKLVSKRYPSWLEHALKLSRARGYWTLYPSPNTSGKLAVVHNEMYRAPEEYEREIKREGSADSTERVLAAGPLLESLPSGGTLPAFDDMPLLLWDGTTTKLTDLDWSAVEYSWELRNAVGGCEKMTPEELSPRPSARDLFCESED</sequence>
<name>A0AAV9H440_9PEZI</name>
<evidence type="ECO:0000313" key="2">
    <source>
        <dbReference type="EMBL" id="KAK4454303.1"/>
    </source>
</evidence>
<dbReference type="AlphaFoldDB" id="A0AAV9H440"/>
<proteinExistence type="predicted"/>
<dbReference type="EMBL" id="MU865917">
    <property type="protein sequence ID" value="KAK4454303.1"/>
    <property type="molecule type" value="Genomic_DNA"/>
</dbReference>
<reference evidence="2" key="2">
    <citation type="submission" date="2023-05" db="EMBL/GenBank/DDBJ databases">
        <authorList>
            <consortium name="Lawrence Berkeley National Laboratory"/>
            <person name="Steindorff A."/>
            <person name="Hensen N."/>
            <person name="Bonometti L."/>
            <person name="Westerberg I."/>
            <person name="Brannstrom I.O."/>
            <person name="Guillou S."/>
            <person name="Cros-Aarteil S."/>
            <person name="Calhoun S."/>
            <person name="Haridas S."/>
            <person name="Kuo A."/>
            <person name="Mondo S."/>
            <person name="Pangilinan J."/>
            <person name="Riley R."/>
            <person name="Labutti K."/>
            <person name="Andreopoulos B."/>
            <person name="Lipzen A."/>
            <person name="Chen C."/>
            <person name="Yanf M."/>
            <person name="Daum C."/>
            <person name="Ng V."/>
            <person name="Clum A."/>
            <person name="Ohm R."/>
            <person name="Martin F."/>
            <person name="Silar P."/>
            <person name="Natvig D."/>
            <person name="Lalanne C."/>
            <person name="Gautier V."/>
            <person name="Ament-Velasquez S.L."/>
            <person name="Kruys A."/>
            <person name="Hutchinson M.I."/>
            <person name="Powell A.J."/>
            <person name="Barry K."/>
            <person name="Miller A.N."/>
            <person name="Grigoriev I.V."/>
            <person name="Debuchy R."/>
            <person name="Gladieux P."/>
            <person name="Thoren M.H."/>
            <person name="Johannesson H."/>
        </authorList>
    </citation>
    <scope>NUCLEOTIDE SEQUENCE</scope>
    <source>
        <strain evidence="2">PSN243</strain>
    </source>
</reference>
<comment type="caution">
    <text evidence="2">The sequence shown here is derived from an EMBL/GenBank/DDBJ whole genome shotgun (WGS) entry which is preliminary data.</text>
</comment>